<proteinExistence type="predicted"/>
<name>A0A1Z4JAU9_LEPBY</name>
<sequence length="116" mass="13195">MFLCQVELLSSLPQPNGEPFYLGVGKYNFDPNLQVGDEVWVNDWEVGGKTYHLKTKVVARKKEIHPPDHTLERFGAEAIRNGLFILRIFVEAEDRDAVLEISENIERHKSTAGFPA</sequence>
<reference evidence="1 2" key="1">
    <citation type="submission" date="2017-06" db="EMBL/GenBank/DDBJ databases">
        <title>Genome sequencing of cyanobaciteial culture collection at National Institute for Environmental Studies (NIES).</title>
        <authorList>
            <person name="Hirose Y."/>
            <person name="Shimura Y."/>
            <person name="Fujisawa T."/>
            <person name="Nakamura Y."/>
            <person name="Kawachi M."/>
        </authorList>
    </citation>
    <scope>NUCLEOTIDE SEQUENCE [LARGE SCALE GENOMIC DNA]</scope>
    <source>
        <strain evidence="1 2">NIES-2135</strain>
    </source>
</reference>
<evidence type="ECO:0000313" key="1">
    <source>
        <dbReference type="EMBL" id="BAY53904.1"/>
    </source>
</evidence>
<accession>A0A1Z4JAU9</accession>
<dbReference type="EMBL" id="AP018203">
    <property type="protein sequence ID" value="BAY53904.1"/>
    <property type="molecule type" value="Genomic_DNA"/>
</dbReference>
<evidence type="ECO:0000313" key="2">
    <source>
        <dbReference type="Proteomes" id="UP000217895"/>
    </source>
</evidence>
<dbReference type="Proteomes" id="UP000217895">
    <property type="component" value="Chromosome"/>
</dbReference>
<dbReference type="AlphaFoldDB" id="A0A1Z4JAU9"/>
<protein>
    <submittedName>
        <fullName evidence="1">Uncharacterized protein</fullName>
    </submittedName>
</protein>
<gene>
    <name evidence="1" type="ORF">NIES2135_07170</name>
</gene>
<organism evidence="1 2">
    <name type="scientific">Leptolyngbya boryana NIES-2135</name>
    <dbReference type="NCBI Taxonomy" id="1973484"/>
    <lineage>
        <taxon>Bacteria</taxon>
        <taxon>Bacillati</taxon>
        <taxon>Cyanobacteriota</taxon>
        <taxon>Cyanophyceae</taxon>
        <taxon>Leptolyngbyales</taxon>
        <taxon>Leptolyngbyaceae</taxon>
        <taxon>Leptolyngbya group</taxon>
        <taxon>Leptolyngbya</taxon>
    </lineage>
</organism>
<keyword evidence="2" id="KW-1185">Reference proteome</keyword>